<reference evidence="4" key="1">
    <citation type="journal article" date="2021" name="Sci. Rep.">
        <title>Diploid genomic architecture of Nitzschia inconspicua, an elite biomass production diatom.</title>
        <authorList>
            <person name="Oliver A."/>
            <person name="Podell S."/>
            <person name="Pinowska A."/>
            <person name="Traller J.C."/>
            <person name="Smith S.R."/>
            <person name="McClure R."/>
            <person name="Beliaev A."/>
            <person name="Bohutskyi P."/>
            <person name="Hill E.A."/>
            <person name="Rabines A."/>
            <person name="Zheng H."/>
            <person name="Allen L.Z."/>
            <person name="Kuo A."/>
            <person name="Grigoriev I.V."/>
            <person name="Allen A.E."/>
            <person name="Hazlebeck D."/>
            <person name="Allen E.E."/>
        </authorList>
    </citation>
    <scope>NUCLEOTIDE SEQUENCE</scope>
    <source>
        <strain evidence="4">Hildebrandi</strain>
    </source>
</reference>
<evidence type="ECO:0000313" key="5">
    <source>
        <dbReference type="Proteomes" id="UP000693970"/>
    </source>
</evidence>
<dbReference type="Proteomes" id="UP000693970">
    <property type="component" value="Unassembled WGS sequence"/>
</dbReference>
<proteinExistence type="predicted"/>
<organism evidence="4 5">
    <name type="scientific">Nitzschia inconspicua</name>
    <dbReference type="NCBI Taxonomy" id="303405"/>
    <lineage>
        <taxon>Eukaryota</taxon>
        <taxon>Sar</taxon>
        <taxon>Stramenopiles</taxon>
        <taxon>Ochrophyta</taxon>
        <taxon>Bacillariophyta</taxon>
        <taxon>Bacillariophyceae</taxon>
        <taxon>Bacillariophycidae</taxon>
        <taxon>Bacillariales</taxon>
        <taxon>Bacillariaceae</taxon>
        <taxon>Nitzschia</taxon>
    </lineage>
</organism>
<sequence length="275" mass="30145">MLPGTRGVAQIFTLFPSLILLLCDVCGNASALSLGYNGRLTSTTARSRAVICYDVHTFSRVQLRPHSKIEDDKGKDSVDGTPAARTKLQPNNPRRHHDGDGDSNSNSNNITPPENTMMSLLVDGVAIVLASQLIGLLDILNNPEFVANGGWFQPLPAVPSSLGLLVQRIASLGTEWILAVVIVTDLFGKSPDKPAREDDDNKTTVIKMNDWLVLAVFCGLRLLVGFLVSSSFLADGTMNTLVEESNDWLLTSLRDCYYVGLLMLSLRYLYRLYFP</sequence>
<keyword evidence="2" id="KW-0812">Transmembrane</keyword>
<accession>A0A9K3LE75</accession>
<dbReference type="AlphaFoldDB" id="A0A9K3LE75"/>
<feature type="transmembrane region" description="Helical" evidence="2">
    <location>
        <begin position="248"/>
        <end position="270"/>
    </location>
</feature>
<dbReference type="EMBL" id="JAGRRH010000013">
    <property type="protein sequence ID" value="KAG7360845.1"/>
    <property type="molecule type" value="Genomic_DNA"/>
</dbReference>
<dbReference type="OrthoDB" id="48492at2759"/>
<protein>
    <submittedName>
        <fullName evidence="4">Uncharacterized protein</fullName>
    </submittedName>
</protein>
<evidence type="ECO:0000313" key="4">
    <source>
        <dbReference type="EMBL" id="KAG7360845.1"/>
    </source>
</evidence>
<gene>
    <name evidence="4" type="ORF">IV203_035944</name>
</gene>
<feature type="region of interest" description="Disordered" evidence="1">
    <location>
        <begin position="66"/>
        <end position="114"/>
    </location>
</feature>
<comment type="caution">
    <text evidence="4">The sequence shown here is derived from an EMBL/GenBank/DDBJ whole genome shotgun (WGS) entry which is preliminary data.</text>
</comment>
<evidence type="ECO:0000256" key="3">
    <source>
        <dbReference type="SAM" id="SignalP"/>
    </source>
</evidence>
<feature type="signal peptide" evidence="3">
    <location>
        <begin position="1"/>
        <end position="31"/>
    </location>
</feature>
<name>A0A9K3LE75_9STRA</name>
<keyword evidence="2" id="KW-0472">Membrane</keyword>
<reference evidence="4" key="2">
    <citation type="submission" date="2021-04" db="EMBL/GenBank/DDBJ databases">
        <authorList>
            <person name="Podell S."/>
        </authorList>
    </citation>
    <scope>NUCLEOTIDE SEQUENCE</scope>
    <source>
        <strain evidence="4">Hildebrandi</strain>
    </source>
</reference>
<evidence type="ECO:0000256" key="2">
    <source>
        <dbReference type="SAM" id="Phobius"/>
    </source>
</evidence>
<keyword evidence="3" id="KW-0732">Signal</keyword>
<keyword evidence="5" id="KW-1185">Reference proteome</keyword>
<feature type="transmembrane region" description="Helical" evidence="2">
    <location>
        <begin position="209"/>
        <end position="228"/>
    </location>
</feature>
<feature type="chain" id="PRO_5039916542" evidence="3">
    <location>
        <begin position="32"/>
        <end position="275"/>
    </location>
</feature>
<keyword evidence="2" id="KW-1133">Transmembrane helix</keyword>
<evidence type="ECO:0000256" key="1">
    <source>
        <dbReference type="SAM" id="MobiDB-lite"/>
    </source>
</evidence>
<feature type="compositionally biased region" description="Basic and acidic residues" evidence="1">
    <location>
        <begin position="67"/>
        <end position="78"/>
    </location>
</feature>